<dbReference type="GO" id="GO:0000479">
    <property type="term" value="P:endonucleolytic cleavage of tricistronic rRNA transcript (SSU-rRNA, 5.8S rRNA, LSU-rRNA)"/>
    <property type="evidence" value="ECO:0007669"/>
    <property type="project" value="TreeGrafter"/>
</dbReference>
<proteinExistence type="inferred from homology"/>
<dbReference type="SUPFAM" id="SSF55205">
    <property type="entry name" value="EPT/RTPC-like"/>
    <property type="match status" value="1"/>
</dbReference>
<dbReference type="InterPro" id="IPR000228">
    <property type="entry name" value="RNA3'_term_phos_cyc"/>
</dbReference>
<comment type="caution">
    <text evidence="7">The sequence shown here is derived from an EMBL/GenBank/DDBJ whole genome shotgun (WGS) entry which is preliminary data.</text>
</comment>
<keyword evidence="4" id="KW-0539">Nucleus</keyword>
<dbReference type="PANTHER" id="PTHR11096">
    <property type="entry name" value="RNA 3' TERMINAL PHOSPHATE CYCLASE"/>
    <property type="match status" value="1"/>
</dbReference>
<organism evidence="7 8">
    <name type="scientific">Protomyces lactucae-debilis</name>
    <dbReference type="NCBI Taxonomy" id="2754530"/>
    <lineage>
        <taxon>Eukaryota</taxon>
        <taxon>Fungi</taxon>
        <taxon>Dikarya</taxon>
        <taxon>Ascomycota</taxon>
        <taxon>Taphrinomycotina</taxon>
        <taxon>Taphrinomycetes</taxon>
        <taxon>Taphrinales</taxon>
        <taxon>Protomycetaceae</taxon>
        <taxon>Protomyces</taxon>
    </lineage>
</organism>
<keyword evidence="3" id="KW-0690">Ribosome biogenesis</keyword>
<dbReference type="Gene3D" id="3.30.360.20">
    <property type="entry name" value="RNA 3'-terminal phosphate cyclase, insert domain"/>
    <property type="match status" value="1"/>
</dbReference>
<evidence type="ECO:0000313" key="8">
    <source>
        <dbReference type="Proteomes" id="UP000193685"/>
    </source>
</evidence>
<dbReference type="InterPro" id="IPR013791">
    <property type="entry name" value="RNA3'-term_phos_cycl_insert"/>
</dbReference>
<dbReference type="InterPro" id="IPR036553">
    <property type="entry name" value="RPTC_insert"/>
</dbReference>
<evidence type="ECO:0000259" key="5">
    <source>
        <dbReference type="Pfam" id="PF01137"/>
    </source>
</evidence>
<sequence length="357" mass="38141">MVEIVRFEGHAHLRQRLVLATLAGRTLRFDKIRTQAENPGLLDCEISFLRLLERFTNNSVIEISYTGTALLYRPGQITGGAVEHACTGGRAVGYFLEPLLQLAPFAKQPCSLTLTGITTDNLDAGVDLIRTCMLPVLKRFVGDDLELRILKRGAAPDGGGQVQFLCPQVKSFPTLHLLQVGKVQRVRGIASSTRVSPANVNRLVAAARGVLNPLVSDVHLYTDARRGDECGLSPGFALSLVAETAQGVLYGAEQAAGPGETPEDVGDACAKSLLEQIALGGCVDRFSAPMVIIGMLLGSEDVGRCRFGKGIVDATIVTLLRDIQQLFGKQVSITEGEEDLVISCVGTGYINANRAVA</sequence>
<dbReference type="Pfam" id="PF01137">
    <property type="entry name" value="RTC"/>
    <property type="match status" value="1"/>
</dbReference>
<dbReference type="OrthoDB" id="1911237at2759"/>
<dbReference type="GO" id="GO:0005730">
    <property type="term" value="C:nucleolus"/>
    <property type="evidence" value="ECO:0007669"/>
    <property type="project" value="UniProtKB-SubCell"/>
</dbReference>
<dbReference type="NCBIfam" id="TIGR03400">
    <property type="entry name" value="18S_RNA_Rcl1p"/>
    <property type="match status" value="1"/>
</dbReference>
<comment type="similarity">
    <text evidence="2">Belongs to the RNA 3'-terminal cyclase family. Type 2 subfamily.</text>
</comment>
<keyword evidence="8" id="KW-1185">Reference proteome</keyword>
<dbReference type="AlphaFoldDB" id="A0A1Y2FSR3"/>
<dbReference type="GeneID" id="63783046"/>
<evidence type="ECO:0000256" key="2">
    <source>
        <dbReference type="ARBA" id="ARBA00007089"/>
    </source>
</evidence>
<dbReference type="PROSITE" id="PS01287">
    <property type="entry name" value="RTC"/>
    <property type="match status" value="1"/>
</dbReference>
<dbReference type="InterPro" id="IPR020719">
    <property type="entry name" value="RNA3'_term_phos_cycl-like_CS"/>
</dbReference>
<dbReference type="Gene3D" id="3.65.10.20">
    <property type="entry name" value="RNA 3'-terminal phosphate cyclase domain"/>
    <property type="match status" value="1"/>
</dbReference>
<feature type="domain" description="RNA 3'-terminal phosphate cyclase" evidence="5">
    <location>
        <begin position="6"/>
        <end position="333"/>
    </location>
</feature>
<dbReference type="InterPro" id="IPR016443">
    <property type="entry name" value="RNA3'_term_phos_cyc_type_2"/>
</dbReference>
<feature type="domain" description="RNA 3'-terminal phosphate cyclase insert" evidence="6">
    <location>
        <begin position="179"/>
        <end position="278"/>
    </location>
</feature>
<dbReference type="InterPro" id="IPR037136">
    <property type="entry name" value="RNA3'_phos_cyclase_dom_sf"/>
</dbReference>
<dbReference type="CDD" id="cd00875">
    <property type="entry name" value="RNA_Cyclase_Class_I"/>
    <property type="match status" value="1"/>
</dbReference>
<gene>
    <name evidence="7" type="ORF">BCR37DRAFT_218752</name>
</gene>
<dbReference type="RefSeq" id="XP_040727536.1">
    <property type="nucleotide sequence ID" value="XM_040866447.1"/>
</dbReference>
<reference evidence="7 8" key="1">
    <citation type="submission" date="2016-07" db="EMBL/GenBank/DDBJ databases">
        <title>Pervasive Adenine N6-methylation of Active Genes in Fungi.</title>
        <authorList>
            <consortium name="DOE Joint Genome Institute"/>
            <person name="Mondo S.J."/>
            <person name="Dannebaum R.O."/>
            <person name="Kuo R.C."/>
            <person name="Labutti K."/>
            <person name="Haridas S."/>
            <person name="Kuo A."/>
            <person name="Salamov A."/>
            <person name="Ahrendt S.R."/>
            <person name="Lipzen A."/>
            <person name="Sullivan W."/>
            <person name="Andreopoulos W.B."/>
            <person name="Clum A."/>
            <person name="Lindquist E."/>
            <person name="Daum C."/>
            <person name="Ramamoorthy G.K."/>
            <person name="Gryganskyi A."/>
            <person name="Culley D."/>
            <person name="Magnuson J.K."/>
            <person name="James T.Y."/>
            <person name="O'Malley M.A."/>
            <person name="Stajich J.E."/>
            <person name="Spatafora J.W."/>
            <person name="Visel A."/>
            <person name="Grigoriev I.V."/>
        </authorList>
    </citation>
    <scope>NUCLEOTIDE SEQUENCE [LARGE SCALE GENOMIC DNA]</scope>
    <source>
        <strain evidence="7 8">12-1054</strain>
    </source>
</reference>
<protein>
    <submittedName>
        <fullName evidence="7">RNA 3'-terminal phosphate cyclase</fullName>
    </submittedName>
</protein>
<evidence type="ECO:0000259" key="6">
    <source>
        <dbReference type="Pfam" id="PF05189"/>
    </source>
</evidence>
<dbReference type="FunFam" id="3.30.360.20:FF:000004">
    <property type="entry name" value="18S rRNA biogenesis protein"/>
    <property type="match status" value="1"/>
</dbReference>
<comment type="subcellular location">
    <subcellularLocation>
        <location evidence="1">Nucleus</location>
        <location evidence="1">Nucleolus</location>
    </subcellularLocation>
</comment>
<evidence type="ECO:0000256" key="1">
    <source>
        <dbReference type="ARBA" id="ARBA00004604"/>
    </source>
</evidence>
<accession>A0A1Y2FSR3</accession>
<evidence type="ECO:0000313" key="7">
    <source>
        <dbReference type="EMBL" id="ORY86354.1"/>
    </source>
</evidence>
<dbReference type="Pfam" id="PF05189">
    <property type="entry name" value="RTC_insert"/>
    <property type="match status" value="1"/>
</dbReference>
<evidence type="ECO:0000256" key="3">
    <source>
        <dbReference type="ARBA" id="ARBA00022517"/>
    </source>
</evidence>
<dbReference type="STRING" id="56484.A0A1Y2FSR3"/>
<dbReference type="PANTHER" id="PTHR11096:SF1">
    <property type="entry name" value="RNA 3'-TERMINAL PHOSPHATE CYCLASE-LIKE PROTEIN"/>
    <property type="match status" value="1"/>
</dbReference>
<dbReference type="EMBL" id="MCFI01000003">
    <property type="protein sequence ID" value="ORY86354.1"/>
    <property type="molecule type" value="Genomic_DNA"/>
</dbReference>
<dbReference type="OMA" id="YTDQNKG"/>
<dbReference type="Proteomes" id="UP000193685">
    <property type="component" value="Unassembled WGS sequence"/>
</dbReference>
<name>A0A1Y2FSR3_PROLT</name>
<dbReference type="GO" id="GO:0004521">
    <property type="term" value="F:RNA endonuclease activity"/>
    <property type="evidence" value="ECO:0007669"/>
    <property type="project" value="TreeGrafter"/>
</dbReference>
<evidence type="ECO:0000256" key="4">
    <source>
        <dbReference type="ARBA" id="ARBA00023242"/>
    </source>
</evidence>
<dbReference type="InterPro" id="IPR013792">
    <property type="entry name" value="RNA3'P_cycl/enolpyr_Trfase_a/b"/>
</dbReference>
<dbReference type="InterPro" id="IPR023797">
    <property type="entry name" value="RNA3'_phos_cyclase_dom"/>
</dbReference>